<dbReference type="VEuPathDB" id="FungiDB:MMYC01_203047"/>
<dbReference type="CDD" id="cd11041">
    <property type="entry name" value="CYP503A1-like"/>
    <property type="match status" value="1"/>
</dbReference>
<keyword evidence="5 7" id="KW-0408">Iron</keyword>
<dbReference type="PRINTS" id="PR00465">
    <property type="entry name" value="EP450IV"/>
</dbReference>
<dbReference type="SUPFAM" id="SSF48264">
    <property type="entry name" value="Cytochrome P450"/>
    <property type="match status" value="1"/>
</dbReference>
<dbReference type="InterPro" id="IPR002403">
    <property type="entry name" value="Cyt_P450_E_grp-IV"/>
</dbReference>
<evidence type="ECO:0000256" key="7">
    <source>
        <dbReference type="PIRSR" id="PIRSR602403-1"/>
    </source>
</evidence>
<name>A0A175W5N7_9PEZI</name>
<keyword evidence="8" id="KW-1133">Transmembrane helix</keyword>
<accession>A0A175W5N7</accession>
<dbReference type="Gene3D" id="1.10.630.10">
    <property type="entry name" value="Cytochrome P450"/>
    <property type="match status" value="1"/>
</dbReference>
<comment type="cofactor">
    <cofactor evidence="1 7">
        <name>heme</name>
        <dbReference type="ChEBI" id="CHEBI:30413"/>
    </cofactor>
</comment>
<dbReference type="GO" id="GO:0016705">
    <property type="term" value="F:oxidoreductase activity, acting on paired donors, with incorporation or reduction of molecular oxygen"/>
    <property type="evidence" value="ECO:0007669"/>
    <property type="project" value="InterPro"/>
</dbReference>
<sequence length="493" mass="55716">MQLDPTTLAQACSSKQFLGIAVVFTLVAGIIFRRLFRQHNGNCDDDGLFTANRRFSWEPSFLARFRWITNAQEIITDADSKAQGRPYRLARGDTDQVLLPPTLIPELNRLGADVLNSRESHAFGLLGHLTGMGVVRFTSFHVRVLLSYISPALPALFTLAGERISAAIEEEFPQSRQWTIMKPSKAVVRCVIFQVCFAMRCVPSSLQPVLVWLLPARWRLLRGWRKLASYVVPRVSLLKEEFARSRDRKVNPDVISYMVEAGRTELERDPNVLTALVGSIAAGSTYSIANFCCRTIMDLVAHPDVLDAVRVEIREKHSQVHGRWDMAALASLEKLESAMKESARMTPGTLLVYSRVVKKDHVLSNGLELKKGQFITMSGATRTMDPDYFENPREYNGLRFCADDKIEEHRARPFSSIDNDILTWGAGRWACPGRLISDMAAKILLVKLLDEYDFGFAGNKPLARHSMHEFLFFHPENQMLARRRDDPCGIVFV</sequence>
<organism evidence="9 10">
    <name type="scientific">Madurella mycetomatis</name>
    <dbReference type="NCBI Taxonomy" id="100816"/>
    <lineage>
        <taxon>Eukaryota</taxon>
        <taxon>Fungi</taxon>
        <taxon>Dikarya</taxon>
        <taxon>Ascomycota</taxon>
        <taxon>Pezizomycotina</taxon>
        <taxon>Sordariomycetes</taxon>
        <taxon>Sordariomycetidae</taxon>
        <taxon>Sordariales</taxon>
        <taxon>Sordariales incertae sedis</taxon>
        <taxon>Madurella</taxon>
    </lineage>
</organism>
<evidence type="ECO:0000256" key="3">
    <source>
        <dbReference type="ARBA" id="ARBA00022723"/>
    </source>
</evidence>
<evidence type="ECO:0000256" key="6">
    <source>
        <dbReference type="ARBA" id="ARBA00023033"/>
    </source>
</evidence>
<feature type="transmembrane region" description="Helical" evidence="8">
    <location>
        <begin position="17"/>
        <end position="36"/>
    </location>
</feature>
<evidence type="ECO:0000313" key="10">
    <source>
        <dbReference type="Proteomes" id="UP000078237"/>
    </source>
</evidence>
<dbReference type="EMBL" id="LCTW02000098">
    <property type="protein sequence ID" value="KXX79056.1"/>
    <property type="molecule type" value="Genomic_DNA"/>
</dbReference>
<dbReference type="Proteomes" id="UP000078237">
    <property type="component" value="Unassembled WGS sequence"/>
</dbReference>
<keyword evidence="8" id="KW-0472">Membrane</keyword>
<evidence type="ECO:0000256" key="8">
    <source>
        <dbReference type="SAM" id="Phobius"/>
    </source>
</evidence>
<evidence type="ECO:0000256" key="1">
    <source>
        <dbReference type="ARBA" id="ARBA00001971"/>
    </source>
</evidence>
<dbReference type="InterPro" id="IPR001128">
    <property type="entry name" value="Cyt_P450"/>
</dbReference>
<evidence type="ECO:0000256" key="4">
    <source>
        <dbReference type="ARBA" id="ARBA00023002"/>
    </source>
</evidence>
<keyword evidence="8" id="KW-0812">Transmembrane</keyword>
<dbReference type="GO" id="GO:0005506">
    <property type="term" value="F:iron ion binding"/>
    <property type="evidence" value="ECO:0007669"/>
    <property type="project" value="InterPro"/>
</dbReference>
<dbReference type="STRING" id="100816.A0A175W5N7"/>
<keyword evidence="3 7" id="KW-0479">Metal-binding</keyword>
<comment type="caution">
    <text evidence="9">The sequence shown here is derived from an EMBL/GenBank/DDBJ whole genome shotgun (WGS) entry which is preliminary data.</text>
</comment>
<feature type="binding site" description="axial binding residue" evidence="7">
    <location>
        <position position="431"/>
    </location>
    <ligand>
        <name>heme</name>
        <dbReference type="ChEBI" id="CHEBI:30413"/>
    </ligand>
    <ligandPart>
        <name>Fe</name>
        <dbReference type="ChEBI" id="CHEBI:18248"/>
    </ligandPart>
</feature>
<comment type="similarity">
    <text evidence="2">Belongs to the cytochrome P450 family.</text>
</comment>
<dbReference type="InterPro" id="IPR036396">
    <property type="entry name" value="Cyt_P450_sf"/>
</dbReference>
<reference evidence="9 10" key="1">
    <citation type="journal article" date="2016" name="Genome Announc.">
        <title>Genome Sequence of Madurella mycetomatis mm55, Isolated from a Human Mycetoma Case in Sudan.</title>
        <authorList>
            <person name="Smit S."/>
            <person name="Derks M.F."/>
            <person name="Bervoets S."/>
            <person name="Fahal A."/>
            <person name="van Leeuwen W."/>
            <person name="van Belkum A."/>
            <person name="van de Sande W.W."/>
        </authorList>
    </citation>
    <scope>NUCLEOTIDE SEQUENCE [LARGE SCALE GENOMIC DNA]</scope>
    <source>
        <strain evidence="10">mm55</strain>
    </source>
</reference>
<evidence type="ECO:0000256" key="5">
    <source>
        <dbReference type="ARBA" id="ARBA00023004"/>
    </source>
</evidence>
<dbReference type="PANTHER" id="PTHR46206">
    <property type="entry name" value="CYTOCHROME P450"/>
    <property type="match status" value="1"/>
</dbReference>
<evidence type="ECO:0000313" key="9">
    <source>
        <dbReference type="EMBL" id="KXX79056.1"/>
    </source>
</evidence>
<keyword evidence="4" id="KW-0560">Oxidoreductase</keyword>
<keyword evidence="7" id="KW-0349">Heme</keyword>
<dbReference type="GO" id="GO:0020037">
    <property type="term" value="F:heme binding"/>
    <property type="evidence" value="ECO:0007669"/>
    <property type="project" value="InterPro"/>
</dbReference>
<proteinExistence type="inferred from homology"/>
<dbReference type="PANTHER" id="PTHR46206:SF4">
    <property type="entry name" value="P450, PUTATIVE (EUROFUNG)-RELATED"/>
    <property type="match status" value="1"/>
</dbReference>
<keyword evidence="6" id="KW-0503">Monooxygenase</keyword>
<gene>
    <name evidence="9" type="ORF">MMYC01_203047</name>
</gene>
<keyword evidence="10" id="KW-1185">Reference proteome</keyword>
<dbReference type="Pfam" id="PF00067">
    <property type="entry name" value="p450"/>
    <property type="match status" value="1"/>
</dbReference>
<evidence type="ECO:0000256" key="2">
    <source>
        <dbReference type="ARBA" id="ARBA00010617"/>
    </source>
</evidence>
<protein>
    <submittedName>
        <fullName evidence="9">Ent-kaurene oxidase</fullName>
    </submittedName>
</protein>
<dbReference type="OrthoDB" id="1844152at2759"/>
<dbReference type="AlphaFoldDB" id="A0A175W5N7"/>
<dbReference type="GO" id="GO:0004497">
    <property type="term" value="F:monooxygenase activity"/>
    <property type="evidence" value="ECO:0007669"/>
    <property type="project" value="UniProtKB-KW"/>
</dbReference>